<dbReference type="Proteomes" id="UP000250991">
    <property type="component" value="Unassembled WGS sequence"/>
</dbReference>
<dbReference type="Gene3D" id="3.40.50.1970">
    <property type="match status" value="1"/>
</dbReference>
<sequence>MNAVKLVREQKVTFLLALAAVLYWTAPNLSPQRLNYPENIDPWHILQTGGKEIKSAIPMGCVLTLPATGSESNAGAVISRKTTGDKAGVPFCPCSARYLRTRSGLYLHPAAASGG</sequence>
<evidence type="ECO:0000313" key="2">
    <source>
        <dbReference type="Proteomes" id="UP000250991"/>
    </source>
</evidence>
<dbReference type="EMBL" id="UARW01000010">
    <property type="protein sequence ID" value="SQD01546.1"/>
    <property type="molecule type" value="Genomic_DNA"/>
</dbReference>
<dbReference type="GO" id="GO:1990002">
    <property type="term" value="F:methylglyoxal reductase (NADPH) (acetol producing) activity"/>
    <property type="evidence" value="ECO:0007669"/>
    <property type="project" value="TreeGrafter"/>
</dbReference>
<dbReference type="GO" id="GO:1990362">
    <property type="term" value="F:butanol dehydrogenase (NAD+) activity"/>
    <property type="evidence" value="ECO:0007669"/>
    <property type="project" value="InterPro"/>
</dbReference>
<dbReference type="SUPFAM" id="SSF56796">
    <property type="entry name" value="Dehydroquinate synthase-like"/>
    <property type="match status" value="1"/>
</dbReference>
<dbReference type="InterPro" id="IPR044731">
    <property type="entry name" value="BDH-like"/>
</dbReference>
<evidence type="ECO:0000313" key="1">
    <source>
        <dbReference type="EMBL" id="SQD01546.1"/>
    </source>
</evidence>
<accession>A0A2X3JP35</accession>
<dbReference type="PANTHER" id="PTHR43633">
    <property type="entry name" value="ALCOHOL DEHYDROGENASE YQHD"/>
    <property type="match status" value="1"/>
</dbReference>
<keyword evidence="1" id="KW-0560">Oxidoreductase</keyword>
<reference evidence="1 2" key="1">
    <citation type="submission" date="2018-06" db="EMBL/GenBank/DDBJ databases">
        <authorList>
            <consortium name="Pathogen Informatics"/>
            <person name="Doyle S."/>
        </authorList>
    </citation>
    <scope>NUCLEOTIDE SEQUENCE [LARGE SCALE GENOMIC DNA]</scope>
    <source>
        <strain evidence="1 2">NCTC8009</strain>
    </source>
</reference>
<dbReference type="PANTHER" id="PTHR43633:SF1">
    <property type="entry name" value="ALCOHOL DEHYDROGENASE YQHD"/>
    <property type="match status" value="1"/>
</dbReference>
<proteinExistence type="predicted"/>
<protein>
    <submittedName>
        <fullName evidence="1">Putative alcohol dehydrogenase</fullName>
        <ecNumber evidence="1">1.1.1.-</ecNumber>
    </submittedName>
</protein>
<dbReference type="GO" id="GO:0005829">
    <property type="term" value="C:cytosol"/>
    <property type="evidence" value="ECO:0007669"/>
    <property type="project" value="TreeGrafter"/>
</dbReference>
<dbReference type="EC" id="1.1.1.-" evidence="1"/>
<organism evidence="1 2">
    <name type="scientific">Escherichia coli</name>
    <dbReference type="NCBI Taxonomy" id="562"/>
    <lineage>
        <taxon>Bacteria</taxon>
        <taxon>Pseudomonadati</taxon>
        <taxon>Pseudomonadota</taxon>
        <taxon>Gammaproteobacteria</taxon>
        <taxon>Enterobacterales</taxon>
        <taxon>Enterobacteriaceae</taxon>
        <taxon>Escherichia</taxon>
    </lineage>
</organism>
<gene>
    <name evidence="1" type="primary">yqhD_4</name>
    <name evidence="1" type="ORF">NCTC8009_01977</name>
</gene>
<dbReference type="AlphaFoldDB" id="A0A2X3JP35"/>
<dbReference type="GO" id="GO:0008106">
    <property type="term" value="F:alcohol dehydrogenase (NADP+) activity"/>
    <property type="evidence" value="ECO:0007669"/>
    <property type="project" value="TreeGrafter"/>
</dbReference>
<name>A0A2X3JP35_ECOLX</name>